<evidence type="ECO:0000256" key="1">
    <source>
        <dbReference type="ARBA" id="ARBA00022737"/>
    </source>
</evidence>
<protein>
    <recommendedName>
        <fullName evidence="3">DM13 domain-containing protein</fullName>
    </recommendedName>
</protein>
<keyword evidence="1" id="KW-0677">Repeat</keyword>
<proteinExistence type="predicted"/>
<keyword evidence="2" id="KW-0732">Signal</keyword>
<organism evidence="4 5">
    <name type="scientific">Orchesella dallaii</name>
    <dbReference type="NCBI Taxonomy" id="48710"/>
    <lineage>
        <taxon>Eukaryota</taxon>
        <taxon>Metazoa</taxon>
        <taxon>Ecdysozoa</taxon>
        <taxon>Arthropoda</taxon>
        <taxon>Hexapoda</taxon>
        <taxon>Collembola</taxon>
        <taxon>Entomobryomorpha</taxon>
        <taxon>Entomobryoidea</taxon>
        <taxon>Orchesellidae</taxon>
        <taxon>Orchesellinae</taxon>
        <taxon>Orchesella</taxon>
    </lineage>
</organism>
<name>A0ABP1RD80_9HEXA</name>
<comment type="caution">
    <text evidence="4">The sequence shown here is derived from an EMBL/GenBank/DDBJ whole genome shotgun (WGS) entry which is preliminary data.</text>
</comment>
<evidence type="ECO:0000313" key="5">
    <source>
        <dbReference type="Proteomes" id="UP001642540"/>
    </source>
</evidence>
<evidence type="ECO:0000256" key="2">
    <source>
        <dbReference type="SAM" id="SignalP"/>
    </source>
</evidence>
<dbReference type="SMART" id="SM00686">
    <property type="entry name" value="DM13"/>
    <property type="match status" value="1"/>
</dbReference>
<dbReference type="Proteomes" id="UP001642540">
    <property type="component" value="Unassembled WGS sequence"/>
</dbReference>
<gene>
    <name evidence="4" type="ORF">ODALV1_LOCUS20469</name>
</gene>
<accession>A0ABP1RD80</accession>
<feature type="chain" id="PRO_5045116327" description="DM13 domain-containing protein" evidence="2">
    <location>
        <begin position="17"/>
        <end position="168"/>
    </location>
</feature>
<dbReference type="PANTHER" id="PTHR24036">
    <property type="entry name" value="SKELETOR-RELATED"/>
    <property type="match status" value="1"/>
</dbReference>
<dbReference type="PANTHER" id="PTHR24036:SF5">
    <property type="entry name" value="THROMBOMODULIN"/>
    <property type="match status" value="1"/>
</dbReference>
<evidence type="ECO:0000313" key="4">
    <source>
        <dbReference type="EMBL" id="CAL8124115.1"/>
    </source>
</evidence>
<dbReference type="InterPro" id="IPR019545">
    <property type="entry name" value="DM13_domain"/>
</dbReference>
<dbReference type="EMBL" id="CAXLJM020000068">
    <property type="protein sequence ID" value="CAL8124115.1"/>
    <property type="molecule type" value="Genomic_DNA"/>
</dbReference>
<dbReference type="InterPro" id="IPR052126">
    <property type="entry name" value="Spindle_Org/Thrombomodulin"/>
</dbReference>
<evidence type="ECO:0000259" key="3">
    <source>
        <dbReference type="PROSITE" id="PS51549"/>
    </source>
</evidence>
<keyword evidence="5" id="KW-1185">Reference proteome</keyword>
<sequence length="168" mass="18553">MLKLIILAIVVQVVSGDGEVSLGRLPSYAHKVGGEVILLNERQYKIKGLNYDGTAPAAWHVGMKQGTSGVYGTGTYVFRDERNSDCKQIHKKNKNDDIIITIPKNLSLSKDIARIAIYCFKYCVNFGDVAVPEGLTLPPAPEDLPDYELCEPTKTYKPCAQKKVIPIK</sequence>
<feature type="domain" description="DM13" evidence="3">
    <location>
        <begin position="18"/>
        <end position="132"/>
    </location>
</feature>
<feature type="signal peptide" evidence="2">
    <location>
        <begin position="1"/>
        <end position="16"/>
    </location>
</feature>
<dbReference type="PROSITE" id="PS51549">
    <property type="entry name" value="DM13"/>
    <property type="match status" value="1"/>
</dbReference>
<dbReference type="Pfam" id="PF10517">
    <property type="entry name" value="DM13"/>
    <property type="match status" value="1"/>
</dbReference>
<reference evidence="4 5" key="1">
    <citation type="submission" date="2024-08" db="EMBL/GenBank/DDBJ databases">
        <authorList>
            <person name="Cucini C."/>
            <person name="Frati F."/>
        </authorList>
    </citation>
    <scope>NUCLEOTIDE SEQUENCE [LARGE SCALE GENOMIC DNA]</scope>
</reference>